<dbReference type="InterPro" id="IPR015421">
    <property type="entry name" value="PyrdxlP-dep_Trfase_major"/>
</dbReference>
<comment type="caution">
    <text evidence="5">The sequence shown here is derived from an EMBL/GenBank/DDBJ whole genome shotgun (WGS) entry which is preliminary data.</text>
</comment>
<dbReference type="Gene3D" id="3.40.640.10">
    <property type="entry name" value="Type I PLP-dependent aspartate aminotransferase-like (Major domain)"/>
    <property type="match status" value="1"/>
</dbReference>
<evidence type="ECO:0000256" key="1">
    <source>
        <dbReference type="ARBA" id="ARBA00001933"/>
    </source>
</evidence>
<dbReference type="InterPro" id="IPR015422">
    <property type="entry name" value="PyrdxlP-dep_Trfase_small"/>
</dbReference>
<name>A0ABN2X9J6_9MICO</name>
<keyword evidence="3 4" id="KW-0663">Pyridoxal phosphate</keyword>
<dbReference type="EMBL" id="BAAAPZ010000021">
    <property type="protein sequence ID" value="GAA2107330.1"/>
    <property type="molecule type" value="Genomic_DNA"/>
</dbReference>
<accession>A0ABN2X9J6</accession>
<gene>
    <name evidence="5" type="ORF">GCM10009823_34000</name>
</gene>
<dbReference type="PANTHER" id="PTHR11808">
    <property type="entry name" value="TRANS-SULFURATION ENZYME FAMILY MEMBER"/>
    <property type="match status" value="1"/>
</dbReference>
<dbReference type="Pfam" id="PF01053">
    <property type="entry name" value="Cys_Met_Meta_PP"/>
    <property type="match status" value="1"/>
</dbReference>
<protein>
    <submittedName>
        <fullName evidence="5">Cystathionine gamma-synthase</fullName>
    </submittedName>
</protein>
<dbReference type="SUPFAM" id="SSF53383">
    <property type="entry name" value="PLP-dependent transferases"/>
    <property type="match status" value="1"/>
</dbReference>
<dbReference type="CDD" id="cd00614">
    <property type="entry name" value="CGS_like"/>
    <property type="match status" value="1"/>
</dbReference>
<dbReference type="PIRSF" id="PIRSF001434">
    <property type="entry name" value="CGS"/>
    <property type="match status" value="1"/>
</dbReference>
<comment type="cofactor">
    <cofactor evidence="1 4">
        <name>pyridoxal 5'-phosphate</name>
        <dbReference type="ChEBI" id="CHEBI:597326"/>
    </cofactor>
</comment>
<dbReference type="RefSeq" id="WP_344338803.1">
    <property type="nucleotide sequence ID" value="NZ_BAAAPZ010000021.1"/>
</dbReference>
<evidence type="ECO:0000313" key="5">
    <source>
        <dbReference type="EMBL" id="GAA2107330.1"/>
    </source>
</evidence>
<comment type="similarity">
    <text evidence="2 4">Belongs to the trans-sulfuration enzymes family.</text>
</comment>
<evidence type="ECO:0000256" key="2">
    <source>
        <dbReference type="ARBA" id="ARBA00009077"/>
    </source>
</evidence>
<proteinExistence type="inferred from homology"/>
<evidence type="ECO:0000313" key="6">
    <source>
        <dbReference type="Proteomes" id="UP001500984"/>
    </source>
</evidence>
<evidence type="ECO:0000256" key="4">
    <source>
        <dbReference type="RuleBase" id="RU362118"/>
    </source>
</evidence>
<dbReference type="InterPro" id="IPR000277">
    <property type="entry name" value="Cys/Met-Metab_PyrdxlP-dep_enz"/>
</dbReference>
<dbReference type="Gene3D" id="3.90.1150.10">
    <property type="entry name" value="Aspartate Aminotransferase, domain 1"/>
    <property type="match status" value="1"/>
</dbReference>
<dbReference type="PANTHER" id="PTHR11808:SF15">
    <property type="entry name" value="CYSTATHIONINE GAMMA-LYASE"/>
    <property type="match status" value="1"/>
</dbReference>
<organism evidence="5 6">
    <name type="scientific">Brevibacterium salitolerans</name>
    <dbReference type="NCBI Taxonomy" id="1403566"/>
    <lineage>
        <taxon>Bacteria</taxon>
        <taxon>Bacillati</taxon>
        <taxon>Actinomycetota</taxon>
        <taxon>Actinomycetes</taxon>
        <taxon>Micrococcales</taxon>
        <taxon>Brevibacteriaceae</taxon>
        <taxon>Brevibacterium</taxon>
    </lineage>
</organism>
<dbReference type="InterPro" id="IPR015424">
    <property type="entry name" value="PyrdxlP-dep_Trfase"/>
</dbReference>
<sequence>MSTHEATWTAAEAPPRLLRRGFATSAVHAGQAPDPHTGAVIPPIYQTSTFTQPAVDALRAGYEYSRGGNPTRNGFEAQLAALECGSHAFAFASGIAAEDALLRSVLRPGDTVVAVAQTYGGTHRLLTQLYARWGVTTQFIAPDDLPGFEAAIAAPQARLVWIETPTNPLLTVVDIAAWAEAGHACGALVVVDNTFASPALQTPLTLGADAVVHSTTKYIGGHSDVLGGAVVVGDAQWEGQPLAEAVRFQQFAGGAVAGPQDSFLAARGLKTLGIRLRQHCENAAVIAEWLQHRPEVEQVFYPGLEGHPGHEVAKRQMSGFGGIVSFRVKGGPSSARGGPGAGAAVRPRPVSDGLAAGEAAARSVAEGTDLFGLSVSLGGVESLVCHPATMTHGSVAGSPEAPPRDLVRLSVGIEDVEDLVDDLERALTRRQQCG</sequence>
<keyword evidence="6" id="KW-1185">Reference proteome</keyword>
<evidence type="ECO:0000256" key="3">
    <source>
        <dbReference type="ARBA" id="ARBA00022898"/>
    </source>
</evidence>
<dbReference type="Proteomes" id="UP001500984">
    <property type="component" value="Unassembled WGS sequence"/>
</dbReference>
<reference evidence="5 6" key="1">
    <citation type="journal article" date="2019" name="Int. J. Syst. Evol. Microbiol.">
        <title>The Global Catalogue of Microorganisms (GCM) 10K type strain sequencing project: providing services to taxonomists for standard genome sequencing and annotation.</title>
        <authorList>
            <consortium name="The Broad Institute Genomics Platform"/>
            <consortium name="The Broad Institute Genome Sequencing Center for Infectious Disease"/>
            <person name="Wu L."/>
            <person name="Ma J."/>
        </authorList>
    </citation>
    <scope>NUCLEOTIDE SEQUENCE [LARGE SCALE GENOMIC DNA]</scope>
    <source>
        <strain evidence="5 6">JCM 15900</strain>
    </source>
</reference>